<dbReference type="SUPFAM" id="SSF55920">
    <property type="entry name" value="Creatinase/aminopeptidase"/>
    <property type="match status" value="1"/>
</dbReference>
<accession>A0ABW7YYT8</accession>
<dbReference type="EMBL" id="JBITGY010000005">
    <property type="protein sequence ID" value="MFI6499639.1"/>
    <property type="molecule type" value="Genomic_DNA"/>
</dbReference>
<dbReference type="Proteomes" id="UP001612741">
    <property type="component" value="Unassembled WGS sequence"/>
</dbReference>
<dbReference type="RefSeq" id="WP_397083080.1">
    <property type="nucleotide sequence ID" value="NZ_JBITGY010000005.1"/>
</dbReference>
<dbReference type="InterPro" id="IPR036005">
    <property type="entry name" value="Creatinase/aminopeptidase-like"/>
</dbReference>
<dbReference type="Gene3D" id="3.90.230.10">
    <property type="entry name" value="Creatinase/methionine aminopeptidase superfamily"/>
    <property type="match status" value="1"/>
</dbReference>
<name>A0ABW7YYT8_9ACTN</name>
<gene>
    <name evidence="1" type="ORF">ACIBG2_19785</name>
</gene>
<comment type="caution">
    <text evidence="1">The sequence shown here is derived from an EMBL/GenBank/DDBJ whole genome shotgun (WGS) entry which is preliminary data.</text>
</comment>
<evidence type="ECO:0000313" key="2">
    <source>
        <dbReference type="Proteomes" id="UP001612741"/>
    </source>
</evidence>
<organism evidence="1 2">
    <name type="scientific">Nonomuraea typhae</name>
    <dbReference type="NCBI Taxonomy" id="2603600"/>
    <lineage>
        <taxon>Bacteria</taxon>
        <taxon>Bacillati</taxon>
        <taxon>Actinomycetota</taxon>
        <taxon>Actinomycetes</taxon>
        <taxon>Streptosporangiales</taxon>
        <taxon>Streptosporangiaceae</taxon>
        <taxon>Nonomuraea</taxon>
    </lineage>
</organism>
<keyword evidence="2" id="KW-1185">Reference proteome</keyword>
<proteinExistence type="predicted"/>
<protein>
    <submittedName>
        <fullName evidence="1">Uncharacterized protein</fullName>
    </submittedName>
</protein>
<reference evidence="1 2" key="1">
    <citation type="submission" date="2024-10" db="EMBL/GenBank/DDBJ databases">
        <title>The Natural Products Discovery Center: Release of the First 8490 Sequenced Strains for Exploring Actinobacteria Biosynthetic Diversity.</title>
        <authorList>
            <person name="Kalkreuter E."/>
            <person name="Kautsar S.A."/>
            <person name="Yang D."/>
            <person name="Bader C.D."/>
            <person name="Teijaro C.N."/>
            <person name="Fluegel L."/>
            <person name="Davis C.M."/>
            <person name="Simpson J.R."/>
            <person name="Lauterbach L."/>
            <person name="Steele A.D."/>
            <person name="Gui C."/>
            <person name="Meng S."/>
            <person name="Li G."/>
            <person name="Viehrig K."/>
            <person name="Ye F."/>
            <person name="Su P."/>
            <person name="Kiefer A.F."/>
            <person name="Nichols A."/>
            <person name="Cepeda A.J."/>
            <person name="Yan W."/>
            <person name="Fan B."/>
            <person name="Jiang Y."/>
            <person name="Adhikari A."/>
            <person name="Zheng C.-J."/>
            <person name="Schuster L."/>
            <person name="Cowan T.M."/>
            <person name="Smanski M.J."/>
            <person name="Chevrette M.G."/>
            <person name="De Carvalho L.P.S."/>
            <person name="Shen B."/>
        </authorList>
    </citation>
    <scope>NUCLEOTIDE SEQUENCE [LARGE SCALE GENOMIC DNA]</scope>
    <source>
        <strain evidence="1 2">NPDC050545</strain>
    </source>
</reference>
<sequence length="200" mass="21006">MHLIGDDTTAVTEAARIAGEMAVALLDAARPGARAAAPYQAAMTAAHLRQARAEVRVERYRSAGGVVLLAQLTCWYGGHEVRRALTVPVGSPTPGLESALQTAEERYLAGLRALRPGATLGQVRAAMDPGADVTARVSLLNHRMSGDVRVVPGMTVALEVACDLDGNPALRGGTALTTAHAPIDLNRQNSPTDLNRQDSR</sequence>
<evidence type="ECO:0000313" key="1">
    <source>
        <dbReference type="EMBL" id="MFI6499639.1"/>
    </source>
</evidence>